<feature type="compositionally biased region" description="Polar residues" evidence="1">
    <location>
        <begin position="1"/>
        <end position="16"/>
    </location>
</feature>
<evidence type="ECO:0000256" key="1">
    <source>
        <dbReference type="SAM" id="MobiDB-lite"/>
    </source>
</evidence>
<proteinExistence type="predicted"/>
<gene>
    <name evidence="2" type="ORF">BDW59DRAFT_161214</name>
</gene>
<reference evidence="2 3" key="1">
    <citation type="submission" date="2024-07" db="EMBL/GenBank/DDBJ databases">
        <title>Section-level genome sequencing and comparative genomics of Aspergillus sections Usti and Cavernicolus.</title>
        <authorList>
            <consortium name="Lawrence Berkeley National Laboratory"/>
            <person name="Nybo J.L."/>
            <person name="Vesth T.C."/>
            <person name="Theobald S."/>
            <person name="Frisvad J.C."/>
            <person name="Larsen T.O."/>
            <person name="Kjaerboelling I."/>
            <person name="Rothschild-Mancinelli K."/>
            <person name="Lyhne E.K."/>
            <person name="Kogle M.E."/>
            <person name="Barry K."/>
            <person name="Clum A."/>
            <person name="Na H."/>
            <person name="Ledsgaard L."/>
            <person name="Lin J."/>
            <person name="Lipzen A."/>
            <person name="Kuo A."/>
            <person name="Riley R."/>
            <person name="Mondo S."/>
            <person name="LaButti K."/>
            <person name="Haridas S."/>
            <person name="Pangalinan J."/>
            <person name="Salamov A.A."/>
            <person name="Simmons B.A."/>
            <person name="Magnuson J.K."/>
            <person name="Chen J."/>
            <person name="Drula E."/>
            <person name="Henrissat B."/>
            <person name="Wiebenga A."/>
            <person name="Lubbers R.J."/>
            <person name="Gomes A.C."/>
            <person name="Makela M.R."/>
            <person name="Stajich J."/>
            <person name="Grigoriev I.V."/>
            <person name="Mortensen U.H."/>
            <person name="De vries R.P."/>
            <person name="Baker S.E."/>
            <person name="Andersen M.R."/>
        </authorList>
    </citation>
    <scope>NUCLEOTIDE SEQUENCE [LARGE SCALE GENOMIC DNA]</scope>
    <source>
        <strain evidence="2 3">CBS 600.67</strain>
    </source>
</reference>
<sequence length="191" mass="21155">MTDACHTSTTEVSPKSNLEHCNGPPAPIENPFHGLSDGTWLHDRPNEEVYKLLIDTYRLRMNDRYRLEGSADSDCIHGGAPNSHVGFRRFLDKVEEKGGLLPSWWSGEKVAECQRTGVTMGWSSLAVTIGEGEIVAHYRDSNMPMQMRTFGEQIYGRALGGESADTKMLMLGLEDAGEMIMPLLGFKVVGH</sequence>
<organism evidence="2 3">
    <name type="scientific">Aspergillus cavernicola</name>
    <dbReference type="NCBI Taxonomy" id="176166"/>
    <lineage>
        <taxon>Eukaryota</taxon>
        <taxon>Fungi</taxon>
        <taxon>Dikarya</taxon>
        <taxon>Ascomycota</taxon>
        <taxon>Pezizomycotina</taxon>
        <taxon>Eurotiomycetes</taxon>
        <taxon>Eurotiomycetidae</taxon>
        <taxon>Eurotiales</taxon>
        <taxon>Aspergillaceae</taxon>
        <taxon>Aspergillus</taxon>
        <taxon>Aspergillus subgen. Nidulantes</taxon>
    </lineage>
</organism>
<accession>A0ABR4IEB6</accession>
<evidence type="ECO:0000313" key="2">
    <source>
        <dbReference type="EMBL" id="KAL2826090.1"/>
    </source>
</evidence>
<name>A0ABR4IEB6_9EURO</name>
<feature type="region of interest" description="Disordered" evidence="1">
    <location>
        <begin position="1"/>
        <end position="25"/>
    </location>
</feature>
<keyword evidence="3" id="KW-1185">Reference proteome</keyword>
<comment type="caution">
    <text evidence="2">The sequence shown here is derived from an EMBL/GenBank/DDBJ whole genome shotgun (WGS) entry which is preliminary data.</text>
</comment>
<protein>
    <submittedName>
        <fullName evidence="2">Uncharacterized protein</fullName>
    </submittedName>
</protein>
<dbReference type="Proteomes" id="UP001610335">
    <property type="component" value="Unassembled WGS sequence"/>
</dbReference>
<evidence type="ECO:0000313" key="3">
    <source>
        <dbReference type="Proteomes" id="UP001610335"/>
    </source>
</evidence>
<dbReference type="EMBL" id="JBFXLS010000032">
    <property type="protein sequence ID" value="KAL2826090.1"/>
    <property type="molecule type" value="Genomic_DNA"/>
</dbReference>